<sequence>MTTSMQAYFFTENDAEDVRMKLQKLKVQQVMVDEIPGHTDYNLLIPLQSGSTGSGGGSVIPGAVPFKEGGDEETDPAAGSRKLNHIVEFEVDDSEIEDALTVIQENNGYMDKNTIPGAE</sequence>
<comment type="caution">
    <text evidence="2">The sequence shown here is derived from an EMBL/GenBank/DDBJ whole genome shotgun (WGS) entry which is preliminary data.</text>
</comment>
<feature type="region of interest" description="Disordered" evidence="1">
    <location>
        <begin position="51"/>
        <end position="78"/>
    </location>
</feature>
<proteinExistence type="predicted"/>
<evidence type="ECO:0000313" key="2">
    <source>
        <dbReference type="EMBL" id="MFD2704546.1"/>
    </source>
</evidence>
<evidence type="ECO:0008006" key="4">
    <source>
        <dbReference type="Google" id="ProtNLM"/>
    </source>
</evidence>
<dbReference type="Proteomes" id="UP001597520">
    <property type="component" value="Unassembled WGS sequence"/>
</dbReference>
<protein>
    <recommendedName>
        <fullName evidence="4">SPOR domain-containing protein</fullName>
    </recommendedName>
</protein>
<dbReference type="EMBL" id="JBHUML010000002">
    <property type="protein sequence ID" value="MFD2704546.1"/>
    <property type="molecule type" value="Genomic_DNA"/>
</dbReference>
<gene>
    <name evidence="2" type="ORF">ACFSUB_03635</name>
</gene>
<keyword evidence="3" id="KW-1185">Reference proteome</keyword>
<organism evidence="2 3">
    <name type="scientific">Salibacterium lacus</name>
    <dbReference type="NCBI Taxonomy" id="1898109"/>
    <lineage>
        <taxon>Bacteria</taxon>
        <taxon>Bacillati</taxon>
        <taxon>Bacillota</taxon>
        <taxon>Bacilli</taxon>
        <taxon>Bacillales</taxon>
        <taxon>Bacillaceae</taxon>
    </lineage>
</organism>
<accession>A0ABW5SXW5</accession>
<evidence type="ECO:0000313" key="3">
    <source>
        <dbReference type="Proteomes" id="UP001597520"/>
    </source>
</evidence>
<name>A0ABW5SXW5_9BACI</name>
<reference evidence="3" key="1">
    <citation type="journal article" date="2019" name="Int. J. Syst. Evol. Microbiol.">
        <title>The Global Catalogue of Microorganisms (GCM) 10K type strain sequencing project: providing services to taxonomists for standard genome sequencing and annotation.</title>
        <authorList>
            <consortium name="The Broad Institute Genomics Platform"/>
            <consortium name="The Broad Institute Genome Sequencing Center for Infectious Disease"/>
            <person name="Wu L."/>
            <person name="Ma J."/>
        </authorList>
    </citation>
    <scope>NUCLEOTIDE SEQUENCE [LARGE SCALE GENOMIC DNA]</scope>
    <source>
        <strain evidence="3">KCTC 33792</strain>
    </source>
</reference>
<evidence type="ECO:0000256" key="1">
    <source>
        <dbReference type="SAM" id="MobiDB-lite"/>
    </source>
</evidence>
<dbReference type="RefSeq" id="WP_380711820.1">
    <property type="nucleotide sequence ID" value="NZ_JBHUML010000002.1"/>
</dbReference>